<dbReference type="Proteomes" id="UP000035681">
    <property type="component" value="Unplaced"/>
</dbReference>
<proteinExistence type="predicted"/>
<keyword evidence="2" id="KW-1185">Reference proteome</keyword>
<sequence>GNKNIIKLLPYEMRYISLFLFIFIILMVNKTLQNDNKNMTKANENYLYNRKVVPEKYFVAPKYNLAGCAVHKSFSAMLTSILCYLNLENVFMKKYNHLAEFTFHFKKCIEKKDNNLESFGELINIHGKKDKNNFLKTWKVIMVVRNPIERFISGFVHFCYYHNYSSTGKMCLNCGNNFICYVNKLFQILKSNYVTMIRTPQPVRTHFFPQTMQCNYRINKDKFTILKYDPKNLDDFYKSLEKIFLKQNVPQEKVDFIDKEIRGYLIPHSTTGRKRRERFAQKIYKNKNILKKLVQIYYADLIDIFISFKIGHIFYTTLSVSYFKKLFYKKNINLKKYIYNRKVIPEKYFVAPKYKLATCSVHKSFSAMFTSILCYLDMEKVFFKKYNHLADFTFKFKPCIHKKNNTITSFNQLIRVHGKGGRNNFLKNWKVIMIVRNPIERFISGFVHICYKREKRGIGHTKEFCLGCYSNFKCFVEKMYRIIKDGYSSMFKAYRPLKTHFFPQTMQCNYRINKNKFTILKYDPKNLDTFYKSLEKIFLEQNVPREKVDFIDKEIRSRRIHHSTTGKQKTVEFIEKFYKEKNTLEKLIKIYYSDFIEFGFKIPKI</sequence>
<feature type="transmembrane region" description="Helical" evidence="1">
    <location>
        <begin position="12"/>
        <end position="29"/>
    </location>
</feature>
<evidence type="ECO:0000256" key="1">
    <source>
        <dbReference type="SAM" id="Phobius"/>
    </source>
</evidence>
<accession>A0AAF5DDQ5</accession>
<protein>
    <submittedName>
        <fullName evidence="3">Sulfotransferase domain-containing protein</fullName>
    </submittedName>
</protein>
<dbReference type="GO" id="GO:0050650">
    <property type="term" value="P:chondroitin sulfate proteoglycan biosynthetic process"/>
    <property type="evidence" value="ECO:0007669"/>
    <property type="project" value="InterPro"/>
</dbReference>
<evidence type="ECO:0000313" key="3">
    <source>
        <dbReference type="WBParaSite" id="TCONS_00010500.p1"/>
    </source>
</evidence>
<keyword evidence="1" id="KW-0812">Transmembrane</keyword>
<keyword evidence="1" id="KW-0472">Membrane</keyword>
<dbReference type="InterPro" id="IPR005331">
    <property type="entry name" value="Sulfotransferase"/>
</dbReference>
<dbReference type="Pfam" id="PF03567">
    <property type="entry name" value="Sulfotransfer_2"/>
    <property type="match status" value="2"/>
</dbReference>
<dbReference type="PANTHER" id="PTHR22900">
    <property type="entry name" value="PROTEIN CBG14245-RELATED"/>
    <property type="match status" value="1"/>
</dbReference>
<organism evidence="2 3">
    <name type="scientific">Strongyloides stercoralis</name>
    <name type="common">Threadworm</name>
    <dbReference type="NCBI Taxonomy" id="6248"/>
    <lineage>
        <taxon>Eukaryota</taxon>
        <taxon>Metazoa</taxon>
        <taxon>Ecdysozoa</taxon>
        <taxon>Nematoda</taxon>
        <taxon>Chromadorea</taxon>
        <taxon>Rhabditida</taxon>
        <taxon>Tylenchina</taxon>
        <taxon>Panagrolaimomorpha</taxon>
        <taxon>Strongyloidoidea</taxon>
        <taxon>Strongyloididae</taxon>
        <taxon>Strongyloides</taxon>
    </lineage>
</organism>
<evidence type="ECO:0000313" key="2">
    <source>
        <dbReference type="Proteomes" id="UP000035681"/>
    </source>
</evidence>
<dbReference type="InterPro" id="IPR007669">
    <property type="entry name" value="Chst-1-like"/>
</dbReference>
<name>A0AAF5DDQ5_STRER</name>
<reference evidence="3" key="1">
    <citation type="submission" date="2024-02" db="UniProtKB">
        <authorList>
            <consortium name="WormBaseParasite"/>
        </authorList>
    </citation>
    <scope>IDENTIFICATION</scope>
</reference>
<dbReference type="GO" id="GO:1902884">
    <property type="term" value="P:positive regulation of response to oxidative stress"/>
    <property type="evidence" value="ECO:0007669"/>
    <property type="project" value="InterPro"/>
</dbReference>
<dbReference type="GO" id="GO:0047756">
    <property type="term" value="F:chondroitin 4-sulfotransferase activity"/>
    <property type="evidence" value="ECO:0007669"/>
    <property type="project" value="InterPro"/>
</dbReference>
<dbReference type="WBParaSite" id="TCONS_00010500.p1">
    <property type="protein sequence ID" value="TCONS_00010500.p1"/>
    <property type="gene ID" value="XLOC_003707"/>
</dbReference>
<dbReference type="PANTHER" id="PTHR22900:SF5">
    <property type="entry name" value="PROTEIN CBG14245"/>
    <property type="match status" value="1"/>
</dbReference>
<dbReference type="AlphaFoldDB" id="A0AAF5DDQ5"/>
<dbReference type="GO" id="GO:0016020">
    <property type="term" value="C:membrane"/>
    <property type="evidence" value="ECO:0007669"/>
    <property type="project" value="InterPro"/>
</dbReference>
<keyword evidence="1" id="KW-1133">Transmembrane helix</keyword>